<dbReference type="Gene3D" id="1.10.10.60">
    <property type="entry name" value="Homeodomain-like"/>
    <property type="match status" value="1"/>
</dbReference>
<gene>
    <name evidence="4" type="primary">Tigd4_31</name>
    <name evidence="4" type="ORF">AVEN_172640_1</name>
</gene>
<dbReference type="GO" id="GO:0005634">
    <property type="term" value="C:nucleus"/>
    <property type="evidence" value="ECO:0007669"/>
    <property type="project" value="UniProtKB-SubCell"/>
</dbReference>
<dbReference type="Pfam" id="PF03221">
    <property type="entry name" value="HTH_Tnp_Tc5"/>
    <property type="match status" value="1"/>
</dbReference>
<dbReference type="PANTHER" id="PTHR19303">
    <property type="entry name" value="TRANSPOSON"/>
    <property type="match status" value="1"/>
</dbReference>
<sequence>MIAFIQINRVLAFSPREQQRICCNKTWRSHRQDTFFLQDQYSFHISFSLPRKAPDVHSGTRCPYWNGGPDPYRDSESLTRNGFVLSADSYLLHSIHCRKRKSISYDCLILSKWEIVDSFRYAGINILKKEIGRKYMKVVSSLRKVYESVLLKRVNQFLDSNNIIISEQFSFRKSLSPSHQLLHVIELIHDGFAKTETTSALFLDVAKAFDKIWHDGLLAKFIPLSGSAQLIKIIHSFQTSHSFRVRVNNILSFLIPILSGCTQGFLFLPALFNVYVNNIPKTPSCHFAIFAYDAAFLTKHNHSDIAIKTLQNYVSQLQLCFTDWKIKILNELLQLPSYDSAVPSSRKRPRTMLNCSFENIPTIKRRRDMSTVDENLDSQREAAIKLRISLTALFNILKQRQTIPDEVKKNGNLSRKRKREGKSEEIETALLEWFKSARERKIPISRAILFQKAQDFANLFGDSDFKATDGWLNRWKDRNNIVYRKLHSEKQDADSVSAEDWRKNVWPTLIKDYKPDQIFNTDETGLCFRALPEHTLLFKNESTGECKKVREINCTANMQYDGNFEKTPLVVGKSKKPRCFKGVKNLPVNYANSYNAWMTSNIFKEFLLKWDKELKDEKIVLLLDNSSAHPAEEELHLKNIKLMFLPPNTTSIIQPFDQGIIRSLKFHYRKSIVQQIIKDIDSHIS</sequence>
<dbReference type="PANTHER" id="PTHR19303:SF73">
    <property type="entry name" value="PROTEIN PDC2"/>
    <property type="match status" value="1"/>
</dbReference>
<dbReference type="InterPro" id="IPR009057">
    <property type="entry name" value="Homeodomain-like_sf"/>
</dbReference>
<comment type="subcellular location">
    <subcellularLocation>
        <location evidence="1">Nucleus</location>
    </subcellularLocation>
</comment>
<dbReference type="GO" id="GO:0003677">
    <property type="term" value="F:DNA binding"/>
    <property type="evidence" value="ECO:0007669"/>
    <property type="project" value="UniProtKB-KW"/>
</dbReference>
<dbReference type="InterPro" id="IPR050863">
    <property type="entry name" value="CenT-Element_Derived"/>
</dbReference>
<organism evidence="4 5">
    <name type="scientific">Araneus ventricosus</name>
    <name type="common">Orbweaver spider</name>
    <name type="synonym">Epeira ventricosa</name>
    <dbReference type="NCBI Taxonomy" id="182803"/>
    <lineage>
        <taxon>Eukaryota</taxon>
        <taxon>Metazoa</taxon>
        <taxon>Ecdysozoa</taxon>
        <taxon>Arthropoda</taxon>
        <taxon>Chelicerata</taxon>
        <taxon>Arachnida</taxon>
        <taxon>Araneae</taxon>
        <taxon>Araneomorphae</taxon>
        <taxon>Entelegynae</taxon>
        <taxon>Araneoidea</taxon>
        <taxon>Araneidae</taxon>
        <taxon>Araneus</taxon>
    </lineage>
</organism>
<keyword evidence="5" id="KW-1185">Reference proteome</keyword>
<protein>
    <submittedName>
        <fullName evidence="4">Tigger transposable element-derived protein 4</fullName>
    </submittedName>
</protein>
<dbReference type="EMBL" id="BGPR01009068">
    <property type="protein sequence ID" value="GBN37766.1"/>
    <property type="molecule type" value="Genomic_DNA"/>
</dbReference>
<dbReference type="AlphaFoldDB" id="A0A4Y2NJ73"/>
<evidence type="ECO:0000313" key="5">
    <source>
        <dbReference type="Proteomes" id="UP000499080"/>
    </source>
</evidence>
<dbReference type="InterPro" id="IPR004875">
    <property type="entry name" value="DDE_SF_endonuclease_dom"/>
</dbReference>
<evidence type="ECO:0000256" key="2">
    <source>
        <dbReference type="ARBA" id="ARBA00023125"/>
    </source>
</evidence>
<dbReference type="SUPFAM" id="SSF46689">
    <property type="entry name" value="Homeodomain-like"/>
    <property type="match status" value="1"/>
</dbReference>
<name>A0A4Y2NJ73_ARAVE</name>
<evidence type="ECO:0000313" key="4">
    <source>
        <dbReference type="EMBL" id="GBN37766.1"/>
    </source>
</evidence>
<reference evidence="4 5" key="1">
    <citation type="journal article" date="2019" name="Sci. Rep.">
        <title>Orb-weaving spider Araneus ventricosus genome elucidates the spidroin gene catalogue.</title>
        <authorList>
            <person name="Kono N."/>
            <person name="Nakamura H."/>
            <person name="Ohtoshi R."/>
            <person name="Moran D.A.P."/>
            <person name="Shinohara A."/>
            <person name="Yoshida Y."/>
            <person name="Fujiwara M."/>
            <person name="Mori M."/>
            <person name="Tomita M."/>
            <person name="Arakawa K."/>
        </authorList>
    </citation>
    <scope>NUCLEOTIDE SEQUENCE [LARGE SCALE GENOMIC DNA]</scope>
</reference>
<dbReference type="InterPro" id="IPR006600">
    <property type="entry name" value="HTH_CenpB_DNA-bd_dom"/>
</dbReference>
<evidence type="ECO:0000259" key="3">
    <source>
        <dbReference type="PROSITE" id="PS51253"/>
    </source>
</evidence>
<keyword evidence="2" id="KW-0238">DNA-binding</keyword>
<evidence type="ECO:0000256" key="1">
    <source>
        <dbReference type="ARBA" id="ARBA00004123"/>
    </source>
</evidence>
<comment type="caution">
    <text evidence="4">The sequence shown here is derived from an EMBL/GenBank/DDBJ whole genome shotgun (WGS) entry which is preliminary data.</text>
</comment>
<accession>A0A4Y2NJ73</accession>
<dbReference type="Pfam" id="PF03184">
    <property type="entry name" value="DDE_1"/>
    <property type="match status" value="1"/>
</dbReference>
<dbReference type="SMART" id="SM00674">
    <property type="entry name" value="CENPB"/>
    <property type="match status" value="1"/>
</dbReference>
<dbReference type="Pfam" id="PF00078">
    <property type="entry name" value="RVT_1"/>
    <property type="match status" value="1"/>
</dbReference>
<dbReference type="OrthoDB" id="6436989at2759"/>
<feature type="domain" description="HTH CENPB-type" evidence="3">
    <location>
        <begin position="414"/>
        <end position="485"/>
    </location>
</feature>
<dbReference type="Proteomes" id="UP000499080">
    <property type="component" value="Unassembled WGS sequence"/>
</dbReference>
<proteinExistence type="predicted"/>
<dbReference type="PROSITE" id="PS51253">
    <property type="entry name" value="HTH_CENPB"/>
    <property type="match status" value="1"/>
</dbReference>
<dbReference type="InterPro" id="IPR000477">
    <property type="entry name" value="RT_dom"/>
</dbReference>